<feature type="compositionally biased region" description="Basic and acidic residues" evidence="1">
    <location>
        <begin position="45"/>
        <end position="73"/>
    </location>
</feature>
<keyword evidence="3" id="KW-1185">Reference proteome</keyword>
<reference evidence="2" key="1">
    <citation type="submission" date="2023-07" db="EMBL/GenBank/DDBJ databases">
        <authorList>
            <consortium name="CYATHOMIX"/>
        </authorList>
    </citation>
    <scope>NUCLEOTIDE SEQUENCE</scope>
    <source>
        <strain evidence="2">N/A</strain>
    </source>
</reference>
<evidence type="ECO:0000313" key="3">
    <source>
        <dbReference type="Proteomes" id="UP001176961"/>
    </source>
</evidence>
<evidence type="ECO:0000256" key="1">
    <source>
        <dbReference type="SAM" id="MobiDB-lite"/>
    </source>
</evidence>
<dbReference type="Proteomes" id="UP001176961">
    <property type="component" value="Unassembled WGS sequence"/>
</dbReference>
<protein>
    <submittedName>
        <fullName evidence="2">Uncharacterized protein</fullName>
    </submittedName>
</protein>
<comment type="caution">
    <text evidence="2">The sequence shown here is derived from an EMBL/GenBank/DDBJ whole genome shotgun (WGS) entry which is preliminary data.</text>
</comment>
<feature type="region of interest" description="Disordered" evidence="1">
    <location>
        <begin position="45"/>
        <end position="84"/>
    </location>
</feature>
<gene>
    <name evidence="2" type="ORF">CYNAS_LOCUS9348</name>
</gene>
<organism evidence="2 3">
    <name type="scientific">Cylicocyclus nassatus</name>
    <name type="common">Nematode worm</name>
    <dbReference type="NCBI Taxonomy" id="53992"/>
    <lineage>
        <taxon>Eukaryota</taxon>
        <taxon>Metazoa</taxon>
        <taxon>Ecdysozoa</taxon>
        <taxon>Nematoda</taxon>
        <taxon>Chromadorea</taxon>
        <taxon>Rhabditida</taxon>
        <taxon>Rhabditina</taxon>
        <taxon>Rhabditomorpha</taxon>
        <taxon>Strongyloidea</taxon>
        <taxon>Strongylidae</taxon>
        <taxon>Cylicocyclus</taxon>
    </lineage>
</organism>
<accession>A0AA36M4A1</accession>
<evidence type="ECO:0000313" key="2">
    <source>
        <dbReference type="EMBL" id="CAJ0597365.1"/>
    </source>
</evidence>
<dbReference type="AlphaFoldDB" id="A0AA36M4A1"/>
<name>A0AA36M4A1_CYLNA</name>
<sequence>MSVRPQQRFVIRHGKAIIGEGVITHLLPSQTEEEKMKVMEAKMKKLKLDEKRAPAEQKEEPSCSHSSNEEERTTAGNSEDTEKH</sequence>
<proteinExistence type="predicted"/>
<dbReference type="EMBL" id="CATQJL010000223">
    <property type="protein sequence ID" value="CAJ0597365.1"/>
    <property type="molecule type" value="Genomic_DNA"/>
</dbReference>